<protein>
    <submittedName>
        <fullName evidence="2">Uncharacterized protein</fullName>
    </submittedName>
</protein>
<sequence length="158" mass="17364">MSADNEDSRMSSADDSDDNDTSTPQAQITNTSILSPPDSQHRETRTMPASASSSSIANSNGKRPIQTISNGNDDMDELAAMANGKARQDVPVKTHQSSGYQWQRAEDEPGHAWLNKKATDEFSRTSEALQHKDMMIKNRYGDPFEAVEKEQASLASMK</sequence>
<dbReference type="EMBL" id="KB446535">
    <property type="protein sequence ID" value="EME49069.1"/>
    <property type="molecule type" value="Genomic_DNA"/>
</dbReference>
<dbReference type="Proteomes" id="UP000016933">
    <property type="component" value="Unassembled WGS sequence"/>
</dbReference>
<dbReference type="eggNOG" id="ENOG502SWHW">
    <property type="taxonomic scope" value="Eukaryota"/>
</dbReference>
<name>N1Q3Q0_DOTSN</name>
<dbReference type="AlphaFoldDB" id="N1Q3Q0"/>
<reference evidence="2 3" key="2">
    <citation type="journal article" date="2012" name="PLoS Pathog.">
        <title>Diverse lifestyles and strategies of plant pathogenesis encoded in the genomes of eighteen Dothideomycetes fungi.</title>
        <authorList>
            <person name="Ohm R.A."/>
            <person name="Feau N."/>
            <person name="Henrissat B."/>
            <person name="Schoch C.L."/>
            <person name="Horwitz B.A."/>
            <person name="Barry K.W."/>
            <person name="Condon B.J."/>
            <person name="Copeland A.C."/>
            <person name="Dhillon B."/>
            <person name="Glaser F."/>
            <person name="Hesse C.N."/>
            <person name="Kosti I."/>
            <person name="LaButti K."/>
            <person name="Lindquist E.A."/>
            <person name="Lucas S."/>
            <person name="Salamov A.A."/>
            <person name="Bradshaw R.E."/>
            <person name="Ciuffetti L."/>
            <person name="Hamelin R.C."/>
            <person name="Kema G.H.J."/>
            <person name="Lawrence C."/>
            <person name="Scott J.A."/>
            <person name="Spatafora J.W."/>
            <person name="Turgeon B.G."/>
            <person name="de Wit P.J.G.M."/>
            <person name="Zhong S."/>
            <person name="Goodwin S.B."/>
            <person name="Grigoriev I.V."/>
        </authorList>
    </citation>
    <scope>NUCLEOTIDE SEQUENCE [LARGE SCALE GENOMIC DNA]</scope>
    <source>
        <strain evidence="3">NZE10 / CBS 128990</strain>
    </source>
</reference>
<feature type="compositionally biased region" description="Polar residues" evidence="1">
    <location>
        <begin position="23"/>
        <end position="38"/>
    </location>
</feature>
<dbReference type="OMA" id="ETGYQWS"/>
<dbReference type="OrthoDB" id="5377039at2759"/>
<keyword evidence="3" id="KW-1185">Reference proteome</keyword>
<organism evidence="2 3">
    <name type="scientific">Dothistroma septosporum (strain NZE10 / CBS 128990)</name>
    <name type="common">Red band needle blight fungus</name>
    <name type="synonym">Mycosphaerella pini</name>
    <dbReference type="NCBI Taxonomy" id="675120"/>
    <lineage>
        <taxon>Eukaryota</taxon>
        <taxon>Fungi</taxon>
        <taxon>Dikarya</taxon>
        <taxon>Ascomycota</taxon>
        <taxon>Pezizomycotina</taxon>
        <taxon>Dothideomycetes</taxon>
        <taxon>Dothideomycetidae</taxon>
        <taxon>Mycosphaerellales</taxon>
        <taxon>Mycosphaerellaceae</taxon>
        <taxon>Dothistroma</taxon>
    </lineage>
</organism>
<gene>
    <name evidence="2" type="ORF">DOTSEDRAFT_67947</name>
</gene>
<evidence type="ECO:0000313" key="3">
    <source>
        <dbReference type="Proteomes" id="UP000016933"/>
    </source>
</evidence>
<evidence type="ECO:0000313" key="2">
    <source>
        <dbReference type="EMBL" id="EME49069.1"/>
    </source>
</evidence>
<accession>N1Q3Q0</accession>
<proteinExistence type="predicted"/>
<dbReference type="HOGENOM" id="CLU_137468_0_0_1"/>
<feature type="region of interest" description="Disordered" evidence="1">
    <location>
        <begin position="1"/>
        <end position="108"/>
    </location>
</feature>
<reference evidence="3" key="1">
    <citation type="journal article" date="2012" name="PLoS Genet.">
        <title>The genomes of the fungal plant pathogens Cladosporium fulvum and Dothistroma septosporum reveal adaptation to different hosts and lifestyles but also signatures of common ancestry.</title>
        <authorList>
            <person name="de Wit P.J.G.M."/>
            <person name="van der Burgt A."/>
            <person name="Oekmen B."/>
            <person name="Stergiopoulos I."/>
            <person name="Abd-Elsalam K.A."/>
            <person name="Aerts A.L."/>
            <person name="Bahkali A.H."/>
            <person name="Beenen H.G."/>
            <person name="Chettri P."/>
            <person name="Cox M.P."/>
            <person name="Datema E."/>
            <person name="de Vries R.P."/>
            <person name="Dhillon B."/>
            <person name="Ganley A.R."/>
            <person name="Griffiths S.A."/>
            <person name="Guo Y."/>
            <person name="Hamelin R.C."/>
            <person name="Henrissat B."/>
            <person name="Kabir M.S."/>
            <person name="Jashni M.K."/>
            <person name="Kema G."/>
            <person name="Klaubauf S."/>
            <person name="Lapidus A."/>
            <person name="Levasseur A."/>
            <person name="Lindquist E."/>
            <person name="Mehrabi R."/>
            <person name="Ohm R.A."/>
            <person name="Owen T.J."/>
            <person name="Salamov A."/>
            <person name="Schwelm A."/>
            <person name="Schijlen E."/>
            <person name="Sun H."/>
            <person name="van den Burg H.A."/>
            <person name="van Ham R.C.H.J."/>
            <person name="Zhang S."/>
            <person name="Goodwin S.B."/>
            <person name="Grigoriev I.V."/>
            <person name="Collemare J."/>
            <person name="Bradshaw R.E."/>
        </authorList>
    </citation>
    <scope>NUCLEOTIDE SEQUENCE [LARGE SCALE GENOMIC DNA]</scope>
    <source>
        <strain evidence="3">NZE10 / CBS 128990</strain>
    </source>
</reference>
<feature type="compositionally biased region" description="Low complexity" evidence="1">
    <location>
        <begin position="49"/>
        <end position="60"/>
    </location>
</feature>
<evidence type="ECO:0000256" key="1">
    <source>
        <dbReference type="SAM" id="MobiDB-lite"/>
    </source>
</evidence>